<feature type="compositionally biased region" description="Basic and acidic residues" evidence="3">
    <location>
        <begin position="79"/>
        <end position="97"/>
    </location>
</feature>
<dbReference type="Proteomes" id="UP000193144">
    <property type="component" value="Unassembled WGS sequence"/>
</dbReference>
<organism evidence="5 6">
    <name type="scientific">Clohesyomyces aquaticus</name>
    <dbReference type="NCBI Taxonomy" id="1231657"/>
    <lineage>
        <taxon>Eukaryota</taxon>
        <taxon>Fungi</taxon>
        <taxon>Dikarya</taxon>
        <taxon>Ascomycota</taxon>
        <taxon>Pezizomycotina</taxon>
        <taxon>Dothideomycetes</taxon>
        <taxon>Pleosporomycetidae</taxon>
        <taxon>Pleosporales</taxon>
        <taxon>Lindgomycetaceae</taxon>
        <taxon>Clohesyomyces</taxon>
    </lineage>
</organism>
<evidence type="ECO:0000256" key="1">
    <source>
        <dbReference type="ARBA" id="ARBA00004123"/>
    </source>
</evidence>
<dbReference type="PANTHER" id="PTHR23138">
    <property type="entry name" value="RAN BINDING PROTEIN"/>
    <property type="match status" value="1"/>
</dbReference>
<comment type="subcellular location">
    <subcellularLocation>
        <location evidence="1">Nucleus</location>
    </subcellularLocation>
</comment>
<feature type="compositionally biased region" description="Basic and acidic residues" evidence="3">
    <location>
        <begin position="422"/>
        <end position="434"/>
    </location>
</feature>
<keyword evidence="6" id="KW-1185">Reference proteome</keyword>
<sequence>MPLSPTRSDASSESEGRPVREKLKETRIDAQNNSDAAPPSSDQPMSDAPNGAPHPPSQAADQSASGSDSERGRLRRKRSFEDFTVDHGAEKQPEKHERHTRKKSRDITSPSAQTSEVVERLAKDHVDPIEEHQGDESMVSVDETPTSKDPVTPEGDSVDMDEAAVISPKNKRTRDALERDIAHDTTVNEPSKVPKTAAEAEEERNPKRPRDKSDPKPQAEVKEGTPEIPATSRFSNTSAASPFAALSPVKSDPNVSEKKTDGATQTSDDKFKKSGFGSFASSTSSPFGALGSSKSSSPFAAAGQPLKSFASPQRSSAAPQGGFPAPESKPSSSVFGGSLGAPASGGKPVFGGGLANGNVSAFGNAGGFGSLISSKPLGSSFATPGVVGISGLKSQPEKKPFGASGQEEDGDDDDDSNDDSTSEDRENSEQDPRFHQQSVETGEEHEDTAWSGRAKLYTMAGEGESKRWQERGVGPFKFNITKDSPKKARFVLRADGTHRLLLNASVSKKMMFGGDPKGAKPTTGQVYFNAPTVDGKLEMHTIKMRNEKAVELWEMVRTLQEHEL</sequence>
<name>A0A1Y1ZH08_9PLEO</name>
<dbReference type="PANTHER" id="PTHR23138:SF142">
    <property type="entry name" value="RAN-BINDING PROTEIN 3B-RELATED"/>
    <property type="match status" value="1"/>
</dbReference>
<feature type="compositionally biased region" description="Basic and acidic residues" evidence="3">
    <location>
        <begin position="117"/>
        <end position="135"/>
    </location>
</feature>
<dbReference type="EMBL" id="MCFA01000085">
    <property type="protein sequence ID" value="ORY09538.1"/>
    <property type="molecule type" value="Genomic_DNA"/>
</dbReference>
<dbReference type="GO" id="GO:0005634">
    <property type="term" value="C:nucleus"/>
    <property type="evidence" value="ECO:0007669"/>
    <property type="project" value="UniProtKB-SubCell"/>
</dbReference>
<dbReference type="InterPro" id="IPR045255">
    <property type="entry name" value="RanBP1-like"/>
</dbReference>
<evidence type="ECO:0000313" key="6">
    <source>
        <dbReference type="Proteomes" id="UP000193144"/>
    </source>
</evidence>
<dbReference type="SMART" id="SM00160">
    <property type="entry name" value="RanBD"/>
    <property type="match status" value="1"/>
</dbReference>
<dbReference type="PROSITE" id="PS50196">
    <property type="entry name" value="RANBD1"/>
    <property type="match status" value="1"/>
</dbReference>
<protein>
    <recommendedName>
        <fullName evidence="4">RanBD1 domain-containing protein</fullName>
    </recommendedName>
</protein>
<evidence type="ECO:0000259" key="4">
    <source>
        <dbReference type="PROSITE" id="PS50196"/>
    </source>
</evidence>
<feature type="compositionally biased region" description="Basic and acidic residues" evidence="3">
    <location>
        <begin position="14"/>
        <end position="28"/>
    </location>
</feature>
<dbReference type="Gene3D" id="2.30.29.30">
    <property type="entry name" value="Pleckstrin-homology domain (PH domain)/Phosphotyrosine-binding domain (PTB)"/>
    <property type="match status" value="1"/>
</dbReference>
<feature type="compositionally biased region" description="Low complexity" evidence="3">
    <location>
        <begin position="274"/>
        <end position="289"/>
    </location>
</feature>
<feature type="compositionally biased region" description="Polar residues" evidence="3">
    <location>
        <begin position="107"/>
        <end position="116"/>
    </location>
</feature>
<dbReference type="InterPro" id="IPR000156">
    <property type="entry name" value="Ran_bind_dom"/>
</dbReference>
<feature type="domain" description="RanBD1" evidence="4">
    <location>
        <begin position="438"/>
        <end position="551"/>
    </location>
</feature>
<feature type="compositionally biased region" description="Polar residues" evidence="3">
    <location>
        <begin position="1"/>
        <end position="13"/>
    </location>
</feature>
<proteinExistence type="predicted"/>
<dbReference type="AlphaFoldDB" id="A0A1Y1ZH08"/>
<feature type="region of interest" description="Disordered" evidence="3">
    <location>
        <begin position="1"/>
        <end position="358"/>
    </location>
</feature>
<evidence type="ECO:0000313" key="5">
    <source>
        <dbReference type="EMBL" id="ORY09538.1"/>
    </source>
</evidence>
<feature type="compositionally biased region" description="Basic and acidic residues" evidence="3">
    <location>
        <begin position="173"/>
        <end position="183"/>
    </location>
</feature>
<evidence type="ECO:0000256" key="2">
    <source>
        <dbReference type="ARBA" id="ARBA00023242"/>
    </source>
</evidence>
<feature type="region of interest" description="Disordered" evidence="3">
    <location>
        <begin position="383"/>
        <end position="450"/>
    </location>
</feature>
<feature type="compositionally biased region" description="Acidic residues" evidence="3">
    <location>
        <begin position="406"/>
        <end position="421"/>
    </location>
</feature>
<feature type="compositionally biased region" description="Basic and acidic residues" evidence="3">
    <location>
        <begin position="255"/>
        <end position="272"/>
    </location>
</feature>
<comment type="caution">
    <text evidence="5">The sequence shown here is derived from an EMBL/GenBank/DDBJ whole genome shotgun (WGS) entry which is preliminary data.</text>
</comment>
<gene>
    <name evidence="5" type="ORF">BCR34DRAFT_487165</name>
</gene>
<reference evidence="5 6" key="1">
    <citation type="submission" date="2016-07" db="EMBL/GenBank/DDBJ databases">
        <title>Pervasive Adenine N6-methylation of Active Genes in Fungi.</title>
        <authorList>
            <consortium name="DOE Joint Genome Institute"/>
            <person name="Mondo S.J."/>
            <person name="Dannebaum R.O."/>
            <person name="Kuo R.C."/>
            <person name="Labutti K."/>
            <person name="Haridas S."/>
            <person name="Kuo A."/>
            <person name="Salamov A."/>
            <person name="Ahrendt S.R."/>
            <person name="Lipzen A."/>
            <person name="Sullivan W."/>
            <person name="Andreopoulos W.B."/>
            <person name="Clum A."/>
            <person name="Lindquist E."/>
            <person name="Daum C."/>
            <person name="Ramamoorthy G.K."/>
            <person name="Gryganskyi A."/>
            <person name="Culley D."/>
            <person name="Magnuson J.K."/>
            <person name="James T.Y."/>
            <person name="O'Malley M.A."/>
            <person name="Stajich J.E."/>
            <person name="Spatafora J.W."/>
            <person name="Visel A."/>
            <person name="Grigoriev I.V."/>
        </authorList>
    </citation>
    <scope>NUCLEOTIDE SEQUENCE [LARGE SCALE GENOMIC DNA]</scope>
    <source>
        <strain evidence="5 6">CBS 115471</strain>
    </source>
</reference>
<dbReference type="InterPro" id="IPR011993">
    <property type="entry name" value="PH-like_dom_sf"/>
</dbReference>
<feature type="compositionally biased region" description="Basic and acidic residues" evidence="3">
    <location>
        <begin position="203"/>
        <end position="225"/>
    </location>
</feature>
<feature type="compositionally biased region" description="Low complexity" evidence="3">
    <location>
        <begin position="57"/>
        <end position="67"/>
    </location>
</feature>
<dbReference type="OrthoDB" id="185618at2759"/>
<dbReference type="STRING" id="1231657.A0A1Y1ZH08"/>
<dbReference type="SUPFAM" id="SSF50729">
    <property type="entry name" value="PH domain-like"/>
    <property type="match status" value="1"/>
</dbReference>
<feature type="compositionally biased region" description="Polar residues" evidence="3">
    <location>
        <begin position="29"/>
        <end position="44"/>
    </location>
</feature>
<evidence type="ECO:0000256" key="3">
    <source>
        <dbReference type="SAM" id="MobiDB-lite"/>
    </source>
</evidence>
<dbReference type="Pfam" id="PF00638">
    <property type="entry name" value="Ran_BP1"/>
    <property type="match status" value="1"/>
</dbReference>
<accession>A0A1Y1ZH08</accession>
<keyword evidence="2" id="KW-0539">Nucleus</keyword>